<dbReference type="PANTHER" id="PTHR32282">
    <property type="entry name" value="BINDING PROTEIN TRANSPEPTIDASE, PUTATIVE-RELATED"/>
    <property type="match status" value="1"/>
</dbReference>
<name>A0ABX0XQU3_9ACTN</name>
<evidence type="ECO:0000259" key="10">
    <source>
        <dbReference type="Pfam" id="PF00905"/>
    </source>
</evidence>
<evidence type="ECO:0000259" key="11">
    <source>
        <dbReference type="Pfam" id="PF00912"/>
    </source>
</evidence>
<dbReference type="InterPro" id="IPR001460">
    <property type="entry name" value="PCN-bd_Tpept"/>
</dbReference>
<protein>
    <submittedName>
        <fullName evidence="12">Glycosyl transferase</fullName>
    </submittedName>
</protein>
<dbReference type="InterPro" id="IPR001264">
    <property type="entry name" value="Glyco_trans_51"/>
</dbReference>
<keyword evidence="2" id="KW-0645">Protease</keyword>
<dbReference type="Gene3D" id="1.10.3810.10">
    <property type="entry name" value="Biosynthetic peptidoglycan transglycosylase-like"/>
    <property type="match status" value="1"/>
</dbReference>
<keyword evidence="9" id="KW-0472">Membrane</keyword>
<evidence type="ECO:0000256" key="2">
    <source>
        <dbReference type="ARBA" id="ARBA00022670"/>
    </source>
</evidence>
<dbReference type="GO" id="GO:0016740">
    <property type="term" value="F:transferase activity"/>
    <property type="evidence" value="ECO:0007669"/>
    <property type="project" value="UniProtKB-KW"/>
</dbReference>
<sequence length="711" mass="75359">MRERKLRKLLSDGGIRKILSLVGCGVVAGVVVAAAALPAAAMTGALTTAGVDAFDSLPADFTTVPAPQSSFIYASDGKTLLAMLYDENRRDVPLSDVAPVMQQAIVASEDVRFYSHHGVDFKGVARALVADNGGDSQGASTLTMQYVRQSAIYSAKTPEEVVAASEKTKARKIREMKLAMALEEKLNKKQILERYLNIAPFGHGAWGIYAASHVYFGKDPKDLTLPEAALLAGLVQAPSSYDPADPAKLPAALKRREHVFDQMVRAHNITAQQAAEARKAPLQITDQHPSQGCVSVPYASLGAGFFCDYLYRWWLEQPAFGADAYERENRLRSGGYTIISSLDIGIQQAMKRNIDSKIKATDRRALMLSAVEPSTGRVLAMATNRNFSLDTSGNLPNPNRAISGPGSFPNTTNPLISGGGGVNGYQAGSTFKMFTMLAALEKGMPLSTTIDAPAVYHSHYPTKGTNCPGTQDWCPKNASASEAGTFNMWTGFGKSVNTFFVPLEERAGAENAVAVAQRLGIQFRAQSDQENAKGAHYWGPFTLGVSATTPLDLAGAYASLANDGAHCAPTPITEIRDANGKPLDVGKPQCTNGVSADVAHAAIDAARCPVGDHGGLNQCHDASTARGVAATVGKPVFGKTGTTDTNESATLVASTKQVTVAGIEADPDWQADASADHNHVDQSVAETLRDAMAGKPAIDFPQPSSRLAYGR</sequence>
<comment type="catalytic activity">
    <reaction evidence="8">
        <text>[GlcNAc-(1-&gt;4)-Mur2Ac(oyl-L-Ala-gamma-D-Glu-L-Lys-D-Ala-D-Ala)](n)-di-trans,octa-cis-undecaprenyl diphosphate + beta-D-GlcNAc-(1-&gt;4)-Mur2Ac(oyl-L-Ala-gamma-D-Glu-L-Lys-D-Ala-D-Ala)-di-trans,octa-cis-undecaprenyl diphosphate = [GlcNAc-(1-&gt;4)-Mur2Ac(oyl-L-Ala-gamma-D-Glu-L-Lys-D-Ala-D-Ala)](n+1)-di-trans,octa-cis-undecaprenyl diphosphate + di-trans,octa-cis-undecaprenyl diphosphate + H(+)</text>
        <dbReference type="Rhea" id="RHEA:23708"/>
        <dbReference type="Rhea" id="RHEA-COMP:9602"/>
        <dbReference type="Rhea" id="RHEA-COMP:9603"/>
        <dbReference type="ChEBI" id="CHEBI:15378"/>
        <dbReference type="ChEBI" id="CHEBI:58405"/>
        <dbReference type="ChEBI" id="CHEBI:60033"/>
        <dbReference type="ChEBI" id="CHEBI:78435"/>
        <dbReference type="EC" id="2.4.99.28"/>
    </reaction>
</comment>
<dbReference type="Pfam" id="PF00912">
    <property type="entry name" value="Transgly"/>
    <property type="match status" value="1"/>
</dbReference>
<feature type="transmembrane region" description="Helical" evidence="9">
    <location>
        <begin position="21"/>
        <end position="41"/>
    </location>
</feature>
<reference evidence="12 13" key="1">
    <citation type="submission" date="2020-03" db="EMBL/GenBank/DDBJ databases">
        <title>WGS of the type strain of Planosporangium spp.</title>
        <authorList>
            <person name="Thawai C."/>
        </authorList>
    </citation>
    <scope>NUCLEOTIDE SEQUENCE [LARGE SCALE GENOMIC DNA]</scope>
    <source>
        <strain evidence="12 13">TBRC 5610</strain>
    </source>
</reference>
<dbReference type="SUPFAM" id="SSF56601">
    <property type="entry name" value="beta-lactamase/transpeptidase-like"/>
    <property type="match status" value="1"/>
</dbReference>
<keyword evidence="9" id="KW-0812">Transmembrane</keyword>
<evidence type="ECO:0000256" key="5">
    <source>
        <dbReference type="ARBA" id="ARBA00022801"/>
    </source>
</evidence>
<comment type="catalytic activity">
    <reaction evidence="7">
        <text>Preferential cleavage: (Ac)2-L-Lys-D-Ala-|-D-Ala. Also transpeptidation of peptidyl-alanyl moieties that are N-acyl substituents of D-alanine.</text>
        <dbReference type="EC" id="3.4.16.4"/>
    </reaction>
</comment>
<keyword evidence="1" id="KW-0121">Carboxypeptidase</keyword>
<keyword evidence="6" id="KW-0511">Multifunctional enzyme</keyword>
<dbReference type="InterPro" id="IPR050396">
    <property type="entry name" value="Glycosyltr_51/Transpeptidase"/>
</dbReference>
<feature type="domain" description="Penicillin-binding protein transpeptidase" evidence="10">
    <location>
        <begin position="370"/>
        <end position="650"/>
    </location>
</feature>
<dbReference type="Pfam" id="PF00905">
    <property type="entry name" value="Transpeptidase"/>
    <property type="match status" value="1"/>
</dbReference>
<dbReference type="InterPro" id="IPR023346">
    <property type="entry name" value="Lysozyme-like_dom_sf"/>
</dbReference>
<comment type="caution">
    <text evidence="12">The sequence shown here is derived from an EMBL/GenBank/DDBJ whole genome shotgun (WGS) entry which is preliminary data.</text>
</comment>
<evidence type="ECO:0000256" key="7">
    <source>
        <dbReference type="ARBA" id="ARBA00034000"/>
    </source>
</evidence>
<dbReference type="PANTHER" id="PTHR32282:SF33">
    <property type="entry name" value="PEPTIDOGLYCAN GLYCOSYLTRANSFERASE"/>
    <property type="match status" value="1"/>
</dbReference>
<keyword evidence="9" id="KW-1133">Transmembrane helix</keyword>
<dbReference type="SUPFAM" id="SSF53955">
    <property type="entry name" value="Lysozyme-like"/>
    <property type="match status" value="1"/>
</dbReference>
<feature type="domain" description="Glycosyl transferase family 51" evidence="11">
    <location>
        <begin position="81"/>
        <end position="263"/>
    </location>
</feature>
<keyword evidence="5" id="KW-0378">Hydrolase</keyword>
<evidence type="ECO:0000256" key="3">
    <source>
        <dbReference type="ARBA" id="ARBA00022676"/>
    </source>
</evidence>
<dbReference type="InterPro" id="IPR012338">
    <property type="entry name" value="Beta-lactam/transpept-like"/>
</dbReference>
<keyword evidence="4 12" id="KW-0808">Transferase</keyword>
<dbReference type="InterPro" id="IPR036950">
    <property type="entry name" value="PBP_transglycosylase"/>
</dbReference>
<gene>
    <name evidence="12" type="ORF">HC031_00415</name>
</gene>
<evidence type="ECO:0000256" key="1">
    <source>
        <dbReference type="ARBA" id="ARBA00022645"/>
    </source>
</evidence>
<evidence type="ECO:0000313" key="12">
    <source>
        <dbReference type="EMBL" id="NJC68186.1"/>
    </source>
</evidence>
<dbReference type="EMBL" id="JAATVY010000001">
    <property type="protein sequence ID" value="NJC68186.1"/>
    <property type="molecule type" value="Genomic_DNA"/>
</dbReference>
<evidence type="ECO:0000256" key="8">
    <source>
        <dbReference type="ARBA" id="ARBA00049902"/>
    </source>
</evidence>
<evidence type="ECO:0000256" key="6">
    <source>
        <dbReference type="ARBA" id="ARBA00023268"/>
    </source>
</evidence>
<keyword evidence="13" id="KW-1185">Reference proteome</keyword>
<evidence type="ECO:0000256" key="4">
    <source>
        <dbReference type="ARBA" id="ARBA00022679"/>
    </source>
</evidence>
<keyword evidence="3" id="KW-0328">Glycosyltransferase</keyword>
<dbReference type="Gene3D" id="3.40.710.10">
    <property type="entry name" value="DD-peptidase/beta-lactamase superfamily"/>
    <property type="match status" value="1"/>
</dbReference>
<accession>A0ABX0XQU3</accession>
<evidence type="ECO:0000313" key="13">
    <source>
        <dbReference type="Proteomes" id="UP000722989"/>
    </source>
</evidence>
<evidence type="ECO:0000256" key="9">
    <source>
        <dbReference type="SAM" id="Phobius"/>
    </source>
</evidence>
<dbReference type="Proteomes" id="UP000722989">
    <property type="component" value="Unassembled WGS sequence"/>
</dbReference>
<organism evidence="12 13">
    <name type="scientific">Planosporangium thailandense</name>
    <dbReference type="NCBI Taxonomy" id="765197"/>
    <lineage>
        <taxon>Bacteria</taxon>
        <taxon>Bacillati</taxon>
        <taxon>Actinomycetota</taxon>
        <taxon>Actinomycetes</taxon>
        <taxon>Micromonosporales</taxon>
        <taxon>Micromonosporaceae</taxon>
        <taxon>Planosporangium</taxon>
    </lineage>
</organism>
<proteinExistence type="predicted"/>